<organism evidence="1 2">
    <name type="scientific">Trifolium pratense</name>
    <name type="common">Red clover</name>
    <dbReference type="NCBI Taxonomy" id="57577"/>
    <lineage>
        <taxon>Eukaryota</taxon>
        <taxon>Viridiplantae</taxon>
        <taxon>Streptophyta</taxon>
        <taxon>Embryophyta</taxon>
        <taxon>Tracheophyta</taxon>
        <taxon>Spermatophyta</taxon>
        <taxon>Magnoliopsida</taxon>
        <taxon>eudicotyledons</taxon>
        <taxon>Gunneridae</taxon>
        <taxon>Pentapetalae</taxon>
        <taxon>rosids</taxon>
        <taxon>fabids</taxon>
        <taxon>Fabales</taxon>
        <taxon>Fabaceae</taxon>
        <taxon>Papilionoideae</taxon>
        <taxon>50 kb inversion clade</taxon>
        <taxon>NPAAA clade</taxon>
        <taxon>Hologalegina</taxon>
        <taxon>IRL clade</taxon>
        <taxon>Trifolieae</taxon>
        <taxon>Trifolium</taxon>
    </lineage>
</organism>
<reference evidence="1" key="1">
    <citation type="submission" date="2023-10" db="EMBL/GenBank/DDBJ databases">
        <authorList>
            <person name="Rodriguez Cubillos JULIANA M."/>
            <person name="De Vega J."/>
        </authorList>
    </citation>
    <scope>NUCLEOTIDE SEQUENCE</scope>
</reference>
<sequence length="514" mass="55024">MNLNYSVYKMPFNNYFSSFGKFLGKERGFQDSAEVLIGQGKLWFGSSKFFHSVNKLSSDCVEATLFIRPGVALAERPEFVGKRRTLSVVDTLSRTFSVPSVSGSLIQVCGYHIDCALSGPDKYSAGGKFQIKTMAARLPGFGVGECSLDNLTLKRRRGLLSTKNNSNSVYLRAGLGNGGKVSMCLNNHQRPDNGSIFGYFVCNVAKSWGSSWHHTQSGYSDYHSSSTSCNSVGPAHDVPVDTSAREVKLTNSADSSELKTPSGKTLKLVSGSCYLPHPDKEETGGEDAHFICSEEQAVGVADGVGGWADLGVNSGFYSRELMSNSVDAIREEPKGSVDPARVLEKAYSSTKAKGSSTACIIALTDQGLNAINLGDSGFMVIRDGCTIFRSPVQQHDFNFTYQLECSSNSDLPSSGQVFTVAVAPGDVIVAGTDGLFDNLYNNEITAVVVHGVRAGLSPQATAQKIAALARQRALDKNRQTPFSTAAQDAGFRYYGGKLDDTTVVVSYITGSGEA</sequence>
<name>A0ACB0M179_TRIPR</name>
<evidence type="ECO:0000313" key="1">
    <source>
        <dbReference type="EMBL" id="CAJ2675561.1"/>
    </source>
</evidence>
<gene>
    <name evidence="1" type="ORF">MILVUS5_LOCUS38553</name>
</gene>
<proteinExistence type="predicted"/>
<dbReference type="EMBL" id="CASHSV030000716">
    <property type="protein sequence ID" value="CAJ2675561.1"/>
    <property type="molecule type" value="Genomic_DNA"/>
</dbReference>
<dbReference type="Proteomes" id="UP001177021">
    <property type="component" value="Unassembled WGS sequence"/>
</dbReference>
<comment type="caution">
    <text evidence="1">The sequence shown here is derived from an EMBL/GenBank/DDBJ whole genome shotgun (WGS) entry which is preliminary data.</text>
</comment>
<protein>
    <submittedName>
        <fullName evidence="1">Uncharacterized protein</fullName>
    </submittedName>
</protein>
<evidence type="ECO:0000313" key="2">
    <source>
        <dbReference type="Proteomes" id="UP001177021"/>
    </source>
</evidence>
<keyword evidence="2" id="KW-1185">Reference proteome</keyword>
<accession>A0ACB0M179</accession>